<evidence type="ECO:0000256" key="7">
    <source>
        <dbReference type="SAM" id="MobiDB-lite"/>
    </source>
</evidence>
<dbReference type="CDD" id="cd07302">
    <property type="entry name" value="CHD"/>
    <property type="match status" value="1"/>
</dbReference>
<dbReference type="CDD" id="cd06225">
    <property type="entry name" value="HAMP"/>
    <property type="match status" value="1"/>
</dbReference>
<name>A0A3G8M3L5_9HYPH</name>
<reference evidence="10 11" key="1">
    <citation type="submission" date="2018-11" db="EMBL/GenBank/DDBJ databases">
        <title>Genome squencing of methanotrophic bacteria isolated from alkaline groundwater in Korea.</title>
        <authorList>
            <person name="Nguyen L.N."/>
        </authorList>
    </citation>
    <scope>NUCLEOTIDE SEQUENCE [LARGE SCALE GENOMIC DNA]</scope>
    <source>
        <strain evidence="10 11">GW6</strain>
    </source>
</reference>
<dbReference type="PROSITE" id="PS50125">
    <property type="entry name" value="GUANYLATE_CYCLASE_2"/>
    <property type="match status" value="1"/>
</dbReference>
<dbReference type="Proteomes" id="UP000273982">
    <property type="component" value="Chromosome"/>
</dbReference>
<dbReference type="GO" id="GO:0004383">
    <property type="term" value="F:guanylate cyclase activity"/>
    <property type="evidence" value="ECO:0007669"/>
    <property type="project" value="TreeGrafter"/>
</dbReference>
<sequence>MKLRTFFSIFFLLLVALAGGNLALGVFLEKAQKDLETSHRELQSLTTLAEDLVFSSQWQTRFARGYISSNDSRRVEWYNIIGAILNGETARPKDYNFGYWDLVNGGIIPPPEKKSEGAVSIEERFLSQNVTAHELNKLKEARSFLEKVVAIERAAMHAVDGEFDDGAGTYSRKGKPDRALATKLLFSDEYRKLNGDLTLRIAQMQNLIRQRYAGRISLEEAFASQLFEANSYLNIGLFGVVVLSLIFLRNRFAVRASHLMSVVREIGSGNLAAQASVFGSDEISELATTVNTMAANLNVAFDKLEDKIKLSGKALSDLEIERSRSEKLLHNILPAAIAERLRGGEETIAEVFPEVTVFFSDIVGFTELSAKLGPHATVNMLNVLFEKFDELVEKHGVEKIKTIGDSYMVVGGVPNRDPLHCQHIADFALDAQSFIMNFAEGLSYPLKMRMGVHTGTVAAGVVGKKRFSYDLWGDVVNVASRFESTSKPDKIHVSEAVKVRLSDDYVFLDGGTVELKGKEATRSFFLIGKKTQMPGILEFTTPSGAPDSPSRLRRDTPSFVPGFDRRA</sequence>
<dbReference type="InterPro" id="IPR003660">
    <property type="entry name" value="HAMP_dom"/>
</dbReference>
<dbReference type="PANTHER" id="PTHR11920">
    <property type="entry name" value="GUANYLYL CYCLASE"/>
    <property type="match status" value="1"/>
</dbReference>
<evidence type="ECO:0000256" key="6">
    <source>
        <dbReference type="ARBA" id="ARBA00023239"/>
    </source>
</evidence>
<feature type="domain" description="Guanylate cyclase" evidence="8">
    <location>
        <begin position="356"/>
        <end position="483"/>
    </location>
</feature>
<feature type="region of interest" description="Disordered" evidence="7">
    <location>
        <begin position="540"/>
        <end position="567"/>
    </location>
</feature>
<dbReference type="SUPFAM" id="SSF55073">
    <property type="entry name" value="Nucleotide cyclase"/>
    <property type="match status" value="1"/>
</dbReference>
<evidence type="ECO:0000256" key="2">
    <source>
        <dbReference type="ARBA" id="ARBA00022692"/>
    </source>
</evidence>
<dbReference type="PANTHER" id="PTHR11920:SF335">
    <property type="entry name" value="GUANYLATE CYCLASE"/>
    <property type="match status" value="1"/>
</dbReference>
<accession>A0A3G8M3L5</accession>
<dbReference type="PROSITE" id="PS50885">
    <property type="entry name" value="HAMP"/>
    <property type="match status" value="1"/>
</dbReference>
<dbReference type="KEGG" id="mros:EHO51_02640"/>
<feature type="domain" description="HAMP" evidence="9">
    <location>
        <begin position="250"/>
        <end position="302"/>
    </location>
</feature>
<keyword evidence="2" id="KW-0812">Transmembrane</keyword>
<keyword evidence="4" id="KW-1133">Transmembrane helix</keyword>
<evidence type="ECO:0000259" key="9">
    <source>
        <dbReference type="PROSITE" id="PS50885"/>
    </source>
</evidence>
<dbReference type="GO" id="GO:0000166">
    <property type="term" value="F:nucleotide binding"/>
    <property type="evidence" value="ECO:0007669"/>
    <property type="project" value="UniProtKB-KW"/>
</dbReference>
<dbReference type="SMART" id="SM00304">
    <property type="entry name" value="HAMP"/>
    <property type="match status" value="1"/>
</dbReference>
<dbReference type="Pfam" id="PF00211">
    <property type="entry name" value="Guanylate_cyc"/>
    <property type="match status" value="1"/>
</dbReference>
<keyword evidence="5" id="KW-0472">Membrane</keyword>
<protein>
    <submittedName>
        <fullName evidence="10">HAMP domain-containing protein</fullName>
    </submittedName>
</protein>
<dbReference type="AlphaFoldDB" id="A0A3G8M3L5"/>
<gene>
    <name evidence="10" type="ORF">EHO51_02640</name>
</gene>
<dbReference type="RefSeq" id="WP_124737583.1">
    <property type="nucleotide sequence ID" value="NZ_CP034086.1"/>
</dbReference>
<comment type="subcellular location">
    <subcellularLocation>
        <location evidence="1">Membrane</location>
    </subcellularLocation>
</comment>
<keyword evidence="6" id="KW-0456">Lyase</keyword>
<dbReference type="SMART" id="SM00044">
    <property type="entry name" value="CYCc"/>
    <property type="match status" value="1"/>
</dbReference>
<evidence type="ECO:0000256" key="4">
    <source>
        <dbReference type="ARBA" id="ARBA00022989"/>
    </source>
</evidence>
<evidence type="ECO:0000256" key="1">
    <source>
        <dbReference type="ARBA" id="ARBA00004370"/>
    </source>
</evidence>
<dbReference type="GO" id="GO:0005886">
    <property type="term" value="C:plasma membrane"/>
    <property type="evidence" value="ECO:0007669"/>
    <property type="project" value="TreeGrafter"/>
</dbReference>
<keyword evidence="3" id="KW-0547">Nucleotide-binding</keyword>
<dbReference type="Gene3D" id="6.10.340.10">
    <property type="match status" value="1"/>
</dbReference>
<evidence type="ECO:0000313" key="11">
    <source>
        <dbReference type="Proteomes" id="UP000273982"/>
    </source>
</evidence>
<dbReference type="InterPro" id="IPR001054">
    <property type="entry name" value="A/G_cyclase"/>
</dbReference>
<evidence type="ECO:0000259" key="8">
    <source>
        <dbReference type="PROSITE" id="PS50125"/>
    </source>
</evidence>
<dbReference type="GO" id="GO:0004016">
    <property type="term" value="F:adenylate cyclase activity"/>
    <property type="evidence" value="ECO:0007669"/>
    <property type="project" value="TreeGrafter"/>
</dbReference>
<evidence type="ECO:0000256" key="3">
    <source>
        <dbReference type="ARBA" id="ARBA00022741"/>
    </source>
</evidence>
<dbReference type="InterPro" id="IPR050401">
    <property type="entry name" value="Cyclic_nucleotide_synthase"/>
</dbReference>
<dbReference type="EMBL" id="CP034086">
    <property type="protein sequence ID" value="AZG75722.1"/>
    <property type="molecule type" value="Genomic_DNA"/>
</dbReference>
<dbReference type="Gene3D" id="3.30.70.1230">
    <property type="entry name" value="Nucleotide cyclase"/>
    <property type="match status" value="1"/>
</dbReference>
<proteinExistence type="predicted"/>
<dbReference type="InterPro" id="IPR029787">
    <property type="entry name" value="Nucleotide_cyclase"/>
</dbReference>
<dbReference type="GO" id="GO:0007168">
    <property type="term" value="P:receptor guanylyl cyclase signaling pathway"/>
    <property type="evidence" value="ECO:0007669"/>
    <property type="project" value="TreeGrafter"/>
</dbReference>
<dbReference type="SUPFAM" id="SSF158472">
    <property type="entry name" value="HAMP domain-like"/>
    <property type="match status" value="1"/>
</dbReference>
<organism evidence="10 11">
    <name type="scientific">Methylocystis rosea</name>
    <dbReference type="NCBI Taxonomy" id="173366"/>
    <lineage>
        <taxon>Bacteria</taxon>
        <taxon>Pseudomonadati</taxon>
        <taxon>Pseudomonadota</taxon>
        <taxon>Alphaproteobacteria</taxon>
        <taxon>Hyphomicrobiales</taxon>
        <taxon>Methylocystaceae</taxon>
        <taxon>Methylocystis</taxon>
    </lineage>
</organism>
<dbReference type="Pfam" id="PF00672">
    <property type="entry name" value="HAMP"/>
    <property type="match status" value="1"/>
</dbReference>
<evidence type="ECO:0000256" key="5">
    <source>
        <dbReference type="ARBA" id="ARBA00023136"/>
    </source>
</evidence>
<dbReference type="GO" id="GO:0001653">
    <property type="term" value="F:peptide receptor activity"/>
    <property type="evidence" value="ECO:0007669"/>
    <property type="project" value="TreeGrafter"/>
</dbReference>
<dbReference type="GO" id="GO:0035556">
    <property type="term" value="P:intracellular signal transduction"/>
    <property type="evidence" value="ECO:0007669"/>
    <property type="project" value="InterPro"/>
</dbReference>
<evidence type="ECO:0000313" key="10">
    <source>
        <dbReference type="EMBL" id="AZG75722.1"/>
    </source>
</evidence>